<comment type="caution">
    <text evidence="2">The sequence shown here is derived from an EMBL/GenBank/DDBJ whole genome shotgun (WGS) entry which is preliminary data.</text>
</comment>
<reference evidence="2 3" key="1">
    <citation type="submission" date="2012-05" db="EMBL/GenBank/DDBJ databases">
        <title>Recombination and specialization in a pathogen metapopulation.</title>
        <authorList>
            <person name="Gardiner A."/>
            <person name="Kemen E."/>
            <person name="Schultz-Larsen T."/>
            <person name="MacLean D."/>
            <person name="Van Oosterhout C."/>
            <person name="Jones J.D.G."/>
        </authorList>
    </citation>
    <scope>NUCLEOTIDE SEQUENCE [LARGE SCALE GENOMIC DNA]</scope>
    <source>
        <strain evidence="2 3">Ac Nc2</strain>
    </source>
</reference>
<dbReference type="OrthoDB" id="5977743at2759"/>
<keyword evidence="1" id="KW-0472">Membrane</keyword>
<name>A0A024FYF8_9STRA</name>
<feature type="transmembrane region" description="Helical" evidence="1">
    <location>
        <begin position="20"/>
        <end position="41"/>
    </location>
</feature>
<gene>
    <name evidence="2" type="ORF">BN9_002150</name>
</gene>
<keyword evidence="1" id="KW-1133">Transmembrane helix</keyword>
<dbReference type="EMBL" id="CAIX01000001">
    <property type="protein sequence ID" value="CCI39432.1"/>
    <property type="molecule type" value="Genomic_DNA"/>
</dbReference>
<protein>
    <submittedName>
        <fullName evidence="2">Uncharacterized protein</fullName>
    </submittedName>
</protein>
<accession>A0A024FYF8</accession>
<evidence type="ECO:0000313" key="3">
    <source>
        <dbReference type="Proteomes" id="UP000053237"/>
    </source>
</evidence>
<evidence type="ECO:0000256" key="1">
    <source>
        <dbReference type="SAM" id="Phobius"/>
    </source>
</evidence>
<organism evidence="2 3">
    <name type="scientific">Albugo candida</name>
    <dbReference type="NCBI Taxonomy" id="65357"/>
    <lineage>
        <taxon>Eukaryota</taxon>
        <taxon>Sar</taxon>
        <taxon>Stramenopiles</taxon>
        <taxon>Oomycota</taxon>
        <taxon>Peronosporomycetes</taxon>
        <taxon>Albuginales</taxon>
        <taxon>Albuginaceae</taxon>
        <taxon>Albugo</taxon>
    </lineage>
</organism>
<sequence>MLARSLYSPLDLLYDQQHQALAFLSSLMFMLSLLLWFFILVQLYRISQNVTANESFKRDACYEKAIQDDDRKHTRSSYMVYWTKLRRRIKGEARAMSKTGEKLLDQSWGGMFTADSILNTEESYSVDDIQHNPYKMKRFWDNVKDAFRFGDALLDKKSQ</sequence>
<keyword evidence="1" id="KW-0812">Transmembrane</keyword>
<evidence type="ECO:0000313" key="2">
    <source>
        <dbReference type="EMBL" id="CCI39432.1"/>
    </source>
</evidence>
<dbReference type="AlphaFoldDB" id="A0A024FYF8"/>
<proteinExistence type="predicted"/>
<dbReference type="Proteomes" id="UP000053237">
    <property type="component" value="Unassembled WGS sequence"/>
</dbReference>
<dbReference type="InParanoid" id="A0A024FYF8"/>
<keyword evidence="3" id="KW-1185">Reference proteome</keyword>